<proteinExistence type="predicted"/>
<feature type="region of interest" description="Disordered" evidence="1">
    <location>
        <begin position="551"/>
        <end position="580"/>
    </location>
</feature>
<gene>
    <name evidence="3" type="ORF">TI39_contig4278g00010</name>
</gene>
<name>A0A0F4G8F8_9PEZI</name>
<evidence type="ECO:0000256" key="1">
    <source>
        <dbReference type="SAM" id="MobiDB-lite"/>
    </source>
</evidence>
<dbReference type="AlphaFoldDB" id="A0A0F4G8F8"/>
<feature type="region of interest" description="Disordered" evidence="1">
    <location>
        <begin position="1"/>
        <end position="63"/>
    </location>
</feature>
<feature type="transmembrane region" description="Helical" evidence="2">
    <location>
        <begin position="295"/>
        <end position="313"/>
    </location>
</feature>
<feature type="compositionally biased region" description="Basic and acidic residues" evidence="1">
    <location>
        <begin position="564"/>
        <end position="574"/>
    </location>
</feature>
<reference evidence="3 4" key="1">
    <citation type="submission" date="2015-03" db="EMBL/GenBank/DDBJ databases">
        <title>RNA-seq based gene annotation and comparative genomics of four Zymoseptoria species reveal species-specific pathogenicity related genes and transposable element activity.</title>
        <authorList>
            <person name="Grandaubert J."/>
            <person name="Bhattacharyya A."/>
            <person name="Stukenbrock E.H."/>
        </authorList>
    </citation>
    <scope>NUCLEOTIDE SEQUENCE [LARGE SCALE GENOMIC DNA]</scope>
    <source>
        <strain evidence="3 4">Zb18110</strain>
    </source>
</reference>
<dbReference type="OrthoDB" id="203796at2759"/>
<dbReference type="PANTHER" id="PTHR37848:SF1">
    <property type="entry name" value="SUN DOMAIN-CONTAINING PROTEIN"/>
    <property type="match status" value="1"/>
</dbReference>
<evidence type="ECO:0000313" key="3">
    <source>
        <dbReference type="EMBL" id="KJX93646.1"/>
    </source>
</evidence>
<organism evidence="3 4">
    <name type="scientific">Zymoseptoria brevis</name>
    <dbReference type="NCBI Taxonomy" id="1047168"/>
    <lineage>
        <taxon>Eukaryota</taxon>
        <taxon>Fungi</taxon>
        <taxon>Dikarya</taxon>
        <taxon>Ascomycota</taxon>
        <taxon>Pezizomycotina</taxon>
        <taxon>Dothideomycetes</taxon>
        <taxon>Dothideomycetidae</taxon>
        <taxon>Mycosphaerellales</taxon>
        <taxon>Mycosphaerellaceae</taxon>
        <taxon>Zymoseptoria</taxon>
    </lineage>
</organism>
<comment type="caution">
    <text evidence="3">The sequence shown here is derived from an EMBL/GenBank/DDBJ whole genome shotgun (WGS) entry which is preliminary data.</text>
</comment>
<dbReference type="PANTHER" id="PTHR37848">
    <property type="entry name" value="EXPRESSED PROTEIN"/>
    <property type="match status" value="1"/>
</dbReference>
<keyword evidence="2" id="KW-0812">Transmembrane</keyword>
<keyword evidence="2" id="KW-0472">Membrane</keyword>
<protein>
    <submittedName>
        <fullName evidence="3">Uncharacterized protein</fullName>
    </submittedName>
</protein>
<keyword evidence="4" id="KW-1185">Reference proteome</keyword>
<evidence type="ECO:0000313" key="4">
    <source>
        <dbReference type="Proteomes" id="UP000033647"/>
    </source>
</evidence>
<accession>A0A0F4G8F8</accession>
<sequence length="580" mass="66678">MDRKSPATARSTATYEAVANDNLSMHTTRSDYGYDDPTGLPSYNDSVAARSSAHQRAPPPADEYAVIAPTKSASEGWHTRKSRNQACSQQVRIGAETSLRMDERLVHPAQLYDYVNDYLRLIKPQPMVRVQGWHWQTRQRVGKRENKTEQERVYDFDVVLGMHNFLPSSTDRDAADHVWWVPHSAENSDKAHRGSWRKTRAKGHTQHIEVGEDRKPELLDWCEDFCSNTSALKIFRVSRNVTGLDTDAIQEMIGPLVRQTHYRGHLNITFPIADKNVDIYSPHWVNRARMTWVRWIFYLTFLWIFTWPVLLFTTKRWSVYNVDWRFSHEYVESDGTRRKRYATISEHEWVRRHANLLKSLVLDKFHGDATTFPTDVDEADAQRRRISMPRPGNGGLDSAVGFIQGGVGAWNALNGRGGDGWGADSFQERPLSRSFLGTPRRITAYTFRHAASREISGGAKRRSKKRQTVIAKADHDWNGRPGDILRQEDIVSSHAEDDLEVEQEQLAMGEKRLLLRQRKLELNKYIRHKAAADAGEQQAAAKRFVANNHPEHNEYLPRSNGENSRLEHNTKDLMQDTFSP</sequence>
<dbReference type="EMBL" id="LAFY01004237">
    <property type="protein sequence ID" value="KJX93646.1"/>
    <property type="molecule type" value="Genomic_DNA"/>
</dbReference>
<dbReference type="Proteomes" id="UP000033647">
    <property type="component" value="Unassembled WGS sequence"/>
</dbReference>
<keyword evidence="2" id="KW-1133">Transmembrane helix</keyword>
<evidence type="ECO:0000256" key="2">
    <source>
        <dbReference type="SAM" id="Phobius"/>
    </source>
</evidence>